<gene>
    <name evidence="2" type="ORF">BDD43_5251</name>
</gene>
<comment type="caution">
    <text evidence="2">The sequence shown here is derived from an EMBL/GenBank/DDBJ whole genome shotgun (WGS) entry which is preliminary data.</text>
</comment>
<keyword evidence="1" id="KW-0812">Transmembrane</keyword>
<dbReference type="EMBL" id="RBKU01000001">
    <property type="protein sequence ID" value="RKR84995.1"/>
    <property type="molecule type" value="Genomic_DNA"/>
</dbReference>
<name>A0A495J7N0_9SPHI</name>
<evidence type="ECO:0000313" key="2">
    <source>
        <dbReference type="EMBL" id="RKR84995.1"/>
    </source>
</evidence>
<organism evidence="2 3">
    <name type="scientific">Mucilaginibacter gracilis</name>
    <dbReference type="NCBI Taxonomy" id="423350"/>
    <lineage>
        <taxon>Bacteria</taxon>
        <taxon>Pseudomonadati</taxon>
        <taxon>Bacteroidota</taxon>
        <taxon>Sphingobacteriia</taxon>
        <taxon>Sphingobacteriales</taxon>
        <taxon>Sphingobacteriaceae</taxon>
        <taxon>Mucilaginibacter</taxon>
    </lineage>
</organism>
<dbReference type="Proteomes" id="UP000268007">
    <property type="component" value="Unassembled WGS sequence"/>
</dbReference>
<dbReference type="AlphaFoldDB" id="A0A495J7N0"/>
<sequence length="49" mass="5554">MKTSKNIFRRLAIVLSMFAVHFLMDVYKIGIKDGAATKASIVKQQKLKN</sequence>
<accession>A0A495J7N0</accession>
<evidence type="ECO:0000256" key="1">
    <source>
        <dbReference type="SAM" id="Phobius"/>
    </source>
</evidence>
<feature type="transmembrane region" description="Helical" evidence="1">
    <location>
        <begin position="7"/>
        <end position="24"/>
    </location>
</feature>
<reference evidence="2 3" key="1">
    <citation type="submission" date="2018-10" db="EMBL/GenBank/DDBJ databases">
        <title>Genomic Encyclopedia of Archaeal and Bacterial Type Strains, Phase II (KMG-II): from individual species to whole genera.</title>
        <authorList>
            <person name="Goeker M."/>
        </authorList>
    </citation>
    <scope>NUCLEOTIDE SEQUENCE [LARGE SCALE GENOMIC DNA]</scope>
    <source>
        <strain evidence="2 3">DSM 18602</strain>
    </source>
</reference>
<proteinExistence type="predicted"/>
<evidence type="ECO:0000313" key="3">
    <source>
        <dbReference type="Proteomes" id="UP000268007"/>
    </source>
</evidence>
<dbReference type="RefSeq" id="WP_162847166.1">
    <property type="nucleotide sequence ID" value="NZ_RBKU01000001.1"/>
</dbReference>
<keyword evidence="1" id="KW-1133">Transmembrane helix</keyword>
<protein>
    <submittedName>
        <fullName evidence="2">Uncharacterized protein</fullName>
    </submittedName>
</protein>
<keyword evidence="1" id="KW-0472">Membrane</keyword>
<keyword evidence="3" id="KW-1185">Reference proteome</keyword>